<proteinExistence type="predicted"/>
<evidence type="ECO:0000256" key="1">
    <source>
        <dbReference type="SAM" id="MobiDB-lite"/>
    </source>
</evidence>
<organism evidence="2 3">
    <name type="scientific">Oxalobacter aliiformigenes</name>
    <dbReference type="NCBI Taxonomy" id="2946593"/>
    <lineage>
        <taxon>Bacteria</taxon>
        <taxon>Pseudomonadati</taxon>
        <taxon>Pseudomonadota</taxon>
        <taxon>Betaproteobacteria</taxon>
        <taxon>Burkholderiales</taxon>
        <taxon>Oxalobacteraceae</taxon>
        <taxon>Oxalobacter</taxon>
    </lineage>
</organism>
<reference evidence="2" key="1">
    <citation type="journal article" date="2022" name="Front. Microbiol.">
        <title>New perspectives on an old grouping: The genomic and phenotypic variability of Oxalobacter formigenes and the implications for calcium oxalate stone prevention.</title>
        <authorList>
            <person name="Chmiel J.A."/>
            <person name="Carr C."/>
            <person name="Stuivenberg G.A."/>
            <person name="Venema R."/>
            <person name="Chanyi R.M."/>
            <person name="Al K.F."/>
            <person name="Giguere D."/>
            <person name="Say H."/>
            <person name="Akouris P.P."/>
            <person name="Dominguez Romero S.A."/>
            <person name="Kwong A."/>
            <person name="Tai V."/>
            <person name="Koval S.F."/>
            <person name="Razvi H."/>
            <person name="Bjazevic J."/>
            <person name="Burton J.P."/>
        </authorList>
    </citation>
    <scope>NUCLEOTIDE SEQUENCE</scope>
    <source>
        <strain evidence="2">HOxNP-1</strain>
    </source>
</reference>
<accession>A0ABY7JJU3</accession>
<feature type="region of interest" description="Disordered" evidence="1">
    <location>
        <begin position="1"/>
        <end position="33"/>
    </location>
</feature>
<sequence>MAWQTLRHTGKTFAAKDRLPGDSPLRRHRDARVSPDTARFVAYRG</sequence>
<dbReference type="EMBL" id="CP098248">
    <property type="protein sequence ID" value="WAV97866.1"/>
    <property type="molecule type" value="Genomic_DNA"/>
</dbReference>
<evidence type="ECO:0000313" key="3">
    <source>
        <dbReference type="Proteomes" id="UP001164794"/>
    </source>
</evidence>
<protein>
    <submittedName>
        <fullName evidence="2">Uncharacterized protein</fullName>
    </submittedName>
</protein>
<evidence type="ECO:0000313" key="2">
    <source>
        <dbReference type="EMBL" id="WAV97866.1"/>
    </source>
</evidence>
<name>A0ABY7JJU3_9BURK</name>
<dbReference type="RefSeq" id="WP_269265433.1">
    <property type="nucleotide sequence ID" value="NZ_CP098248.1"/>
</dbReference>
<keyword evidence="3" id="KW-1185">Reference proteome</keyword>
<dbReference type="Proteomes" id="UP001164794">
    <property type="component" value="Chromosome"/>
</dbReference>
<gene>
    <name evidence="2" type="ORF">NB645_03835</name>
</gene>